<accession>A0ABS1V7R3</accession>
<reference evidence="2 3" key="1">
    <citation type="submission" date="2021-01" db="EMBL/GenBank/DDBJ databases">
        <title>Belnapia mucosa sp. nov. and Belnapia arida sp. nov., isolated from the Tabernas Desert (Almeria, Spain).</title>
        <authorList>
            <person name="Molina-Menor E."/>
            <person name="Vidal-Verdu A."/>
            <person name="Calonge A."/>
            <person name="Satari L."/>
            <person name="Pereto Magraner J."/>
            <person name="Porcar Miralles M."/>
        </authorList>
    </citation>
    <scope>NUCLEOTIDE SEQUENCE [LARGE SCALE GENOMIC DNA]</scope>
    <source>
        <strain evidence="2 3">T6</strain>
    </source>
</reference>
<dbReference type="EMBL" id="JAEUXJ010000010">
    <property type="protein sequence ID" value="MBL6457713.1"/>
    <property type="molecule type" value="Genomic_DNA"/>
</dbReference>
<dbReference type="Proteomes" id="UP000606490">
    <property type="component" value="Unassembled WGS sequence"/>
</dbReference>
<evidence type="ECO:0000313" key="2">
    <source>
        <dbReference type="EMBL" id="MBL6457713.1"/>
    </source>
</evidence>
<dbReference type="PANTHER" id="PTHR42928:SF5">
    <property type="entry name" value="BLR1237 PROTEIN"/>
    <property type="match status" value="1"/>
</dbReference>
<evidence type="ECO:0008006" key="4">
    <source>
        <dbReference type="Google" id="ProtNLM"/>
    </source>
</evidence>
<keyword evidence="3" id="KW-1185">Reference proteome</keyword>
<organism evidence="2 3">
    <name type="scientific">Belnapia mucosa</name>
    <dbReference type="NCBI Taxonomy" id="2804532"/>
    <lineage>
        <taxon>Bacteria</taxon>
        <taxon>Pseudomonadati</taxon>
        <taxon>Pseudomonadota</taxon>
        <taxon>Alphaproteobacteria</taxon>
        <taxon>Acetobacterales</taxon>
        <taxon>Roseomonadaceae</taxon>
        <taxon>Belnapia</taxon>
    </lineage>
</organism>
<dbReference type="Pfam" id="PF03401">
    <property type="entry name" value="TctC"/>
    <property type="match status" value="1"/>
</dbReference>
<gene>
    <name evidence="2" type="ORF">JMJ55_20460</name>
</gene>
<proteinExistence type="inferred from homology"/>
<dbReference type="PIRSF" id="PIRSF017082">
    <property type="entry name" value="YflP"/>
    <property type="match status" value="1"/>
</dbReference>
<dbReference type="SUPFAM" id="SSF53850">
    <property type="entry name" value="Periplasmic binding protein-like II"/>
    <property type="match status" value="1"/>
</dbReference>
<evidence type="ECO:0000313" key="3">
    <source>
        <dbReference type="Proteomes" id="UP000606490"/>
    </source>
</evidence>
<protein>
    <recommendedName>
        <fullName evidence="4">Tripartite-type tricarboxylate transporter, receptor component TctC</fullName>
    </recommendedName>
</protein>
<dbReference type="Gene3D" id="3.40.190.150">
    <property type="entry name" value="Bordetella uptake gene, domain 1"/>
    <property type="match status" value="1"/>
</dbReference>
<dbReference type="InterPro" id="IPR005064">
    <property type="entry name" value="BUG"/>
</dbReference>
<dbReference type="RefSeq" id="WP_202827461.1">
    <property type="nucleotide sequence ID" value="NZ_JAEUXJ010000010.1"/>
</dbReference>
<evidence type="ECO:0000256" key="1">
    <source>
        <dbReference type="ARBA" id="ARBA00006987"/>
    </source>
</evidence>
<dbReference type="PANTHER" id="PTHR42928">
    <property type="entry name" value="TRICARBOXYLATE-BINDING PROTEIN"/>
    <property type="match status" value="1"/>
</dbReference>
<name>A0ABS1V7R3_9PROT</name>
<comment type="caution">
    <text evidence="2">The sequence shown here is derived from an EMBL/GenBank/DDBJ whole genome shotgun (WGS) entry which is preliminary data.</text>
</comment>
<dbReference type="InterPro" id="IPR042100">
    <property type="entry name" value="Bug_dom1"/>
</dbReference>
<sequence length="321" mass="33598">MGQDTRLGRRLLAGLALAAPAIARAQGRTTRVINAYSPGGTADVVCRILFAALGARMGQGFAVENRPGAAGTIAAQAVARAPADGATLLYDATAHSVNPALFGSRLPYDTQRDLLPVFLAMVTPNTLMANLDFPARTVPALIDLAKSRPGRLDCATTGIGTAQHVSLELFNHLAGTRIAHVAYREMASARNDLTAGRVPLQFSNVPTTLPLVQAGQVACLAHTGPAPVGVLPGVPGLAETLPGFETWEWNGVFAPAGTPPGLIRELNAALNAVIAEPATLERLTGLGALTRPNTVEEFAAFRAQQIEFFAGMVRMANIRID</sequence>
<comment type="similarity">
    <text evidence="1">Belongs to the UPF0065 (bug) family.</text>
</comment>
<dbReference type="Gene3D" id="3.40.190.10">
    <property type="entry name" value="Periplasmic binding protein-like II"/>
    <property type="match status" value="1"/>
</dbReference>